<feature type="coiled-coil region" evidence="1">
    <location>
        <begin position="119"/>
        <end position="153"/>
    </location>
</feature>
<dbReference type="Gene3D" id="2.40.30.170">
    <property type="match status" value="1"/>
</dbReference>
<dbReference type="InterPro" id="IPR058625">
    <property type="entry name" value="MdtA-like_BSH"/>
</dbReference>
<evidence type="ECO:0000259" key="2">
    <source>
        <dbReference type="Pfam" id="PF25917"/>
    </source>
</evidence>
<accession>A0A2S0MRP8</accession>
<dbReference type="RefSeq" id="WP_106472687.1">
    <property type="nucleotide sequence ID" value="NZ_CP027665.1"/>
</dbReference>
<feature type="coiled-coil region" evidence="1">
    <location>
        <begin position="199"/>
        <end position="226"/>
    </location>
</feature>
<dbReference type="AlphaFoldDB" id="A0A2S0MRP8"/>
<feature type="domain" description="Multidrug resistance protein MdtA-like barrel-sandwich hybrid" evidence="2">
    <location>
        <begin position="78"/>
        <end position="261"/>
    </location>
</feature>
<dbReference type="Proteomes" id="UP000237655">
    <property type="component" value="Chromosome"/>
</dbReference>
<dbReference type="Pfam" id="PF25917">
    <property type="entry name" value="BSH_RND"/>
    <property type="match status" value="1"/>
</dbReference>
<proteinExistence type="predicted"/>
<evidence type="ECO:0000313" key="4">
    <source>
        <dbReference type="Proteomes" id="UP000237655"/>
    </source>
</evidence>
<dbReference type="SUPFAM" id="SSF111369">
    <property type="entry name" value="HlyD-like secretion proteins"/>
    <property type="match status" value="2"/>
</dbReference>
<dbReference type="Gene3D" id="2.40.50.100">
    <property type="match status" value="1"/>
</dbReference>
<organism evidence="3 4">
    <name type="scientific">Pukyongiella litopenaei</name>
    <dbReference type="NCBI Taxonomy" id="2605946"/>
    <lineage>
        <taxon>Bacteria</taxon>
        <taxon>Pseudomonadati</taxon>
        <taxon>Pseudomonadota</taxon>
        <taxon>Alphaproteobacteria</taxon>
        <taxon>Rhodobacterales</taxon>
        <taxon>Paracoccaceae</taxon>
        <taxon>Pukyongiella</taxon>
    </lineage>
</organism>
<keyword evidence="4" id="KW-1185">Reference proteome</keyword>
<dbReference type="GO" id="GO:0015562">
    <property type="term" value="F:efflux transmembrane transporter activity"/>
    <property type="evidence" value="ECO:0007669"/>
    <property type="project" value="TreeGrafter"/>
</dbReference>
<protein>
    <submittedName>
        <fullName evidence="3">Efflux transporter periplasmic adaptor subunit</fullName>
    </submittedName>
</protein>
<sequence>MRFLRQSLIGILLASLTLALLIYAGTTVMSALQDRMNADRSPPAAQERVFTVAVRAARMETVVPEMRAFGEIQSRRSLELRAAAGGRVIALSENFDEGGTVRAGEVLLRIDPADAQAALEGARADLMDAEAEERDAERSLALARDELDAAVAQTDLRQRALQRQQDLQSRGVGTAALVEGAELVAAQARATVLSRRQALAQAEARIDQAATRLARMRIALDAAQRDLDDTVVTAGFDGTLSDVTLVEGRLVSVNEKLAMLVDPMALDVAIRVSTAQYARLLDPDGRLIPAQVEASLDVTGTDLLARGRLSRDGAAAGEGQSGRLVFARLENAAGFKPGDFVTVSVEEPALERVVRLPASALDASGTVLAVGPDDRLEAIPVTMLRRQGDDVLLRGDGLEGREIVIGRTPLLGVGIRVRPLREQAATGADAAGAMLELSAERRARLVAFVESSERLPPEAKARVLNQLEQSQVPEGLVTRLESRMGG</sequence>
<evidence type="ECO:0000256" key="1">
    <source>
        <dbReference type="SAM" id="Coils"/>
    </source>
</evidence>
<dbReference type="GO" id="GO:1990281">
    <property type="term" value="C:efflux pump complex"/>
    <property type="evidence" value="ECO:0007669"/>
    <property type="project" value="TreeGrafter"/>
</dbReference>
<dbReference type="PANTHER" id="PTHR30469">
    <property type="entry name" value="MULTIDRUG RESISTANCE PROTEIN MDTA"/>
    <property type="match status" value="1"/>
</dbReference>
<dbReference type="Gene3D" id="2.40.420.20">
    <property type="match status" value="1"/>
</dbReference>
<evidence type="ECO:0000313" key="3">
    <source>
        <dbReference type="EMBL" id="AVO38373.1"/>
    </source>
</evidence>
<dbReference type="Gene3D" id="1.10.287.470">
    <property type="entry name" value="Helix hairpin bin"/>
    <property type="match status" value="1"/>
</dbReference>
<name>A0A2S0MRP8_9RHOB</name>
<dbReference type="PANTHER" id="PTHR30469:SF15">
    <property type="entry name" value="HLYD FAMILY OF SECRETION PROTEINS"/>
    <property type="match status" value="1"/>
</dbReference>
<dbReference type="EMBL" id="CP027665">
    <property type="protein sequence ID" value="AVO38373.1"/>
    <property type="molecule type" value="Genomic_DNA"/>
</dbReference>
<keyword evidence="1" id="KW-0175">Coiled coil</keyword>
<reference evidence="4" key="1">
    <citation type="submission" date="2018-03" db="EMBL/GenBank/DDBJ databases">
        <title>Genomic analysis of the strain SH-1 isolated from shrimp intestine.</title>
        <authorList>
            <person name="Kim Y.-S."/>
            <person name="Kim S.-E."/>
            <person name="Kim K.-H."/>
        </authorList>
    </citation>
    <scope>NUCLEOTIDE SEQUENCE [LARGE SCALE GENOMIC DNA]</scope>
    <source>
        <strain evidence="4">SH-1</strain>
    </source>
</reference>
<dbReference type="KEGG" id="thas:C6Y53_12185"/>
<gene>
    <name evidence="3" type="ORF">C6Y53_12185</name>
</gene>